<reference evidence="1" key="1">
    <citation type="submission" date="2021-01" db="EMBL/GenBank/DDBJ databases">
        <authorList>
            <consortium name="Genoscope - CEA"/>
            <person name="William W."/>
        </authorList>
    </citation>
    <scope>NUCLEOTIDE SEQUENCE</scope>
</reference>
<name>A0A816LRA3_BRANA</name>
<dbReference type="Proteomes" id="UP001295469">
    <property type="component" value="Chromosome C05"/>
</dbReference>
<organism evidence="1">
    <name type="scientific">Brassica napus</name>
    <name type="common">Rape</name>
    <dbReference type="NCBI Taxonomy" id="3708"/>
    <lineage>
        <taxon>Eukaryota</taxon>
        <taxon>Viridiplantae</taxon>
        <taxon>Streptophyta</taxon>
        <taxon>Embryophyta</taxon>
        <taxon>Tracheophyta</taxon>
        <taxon>Spermatophyta</taxon>
        <taxon>Magnoliopsida</taxon>
        <taxon>eudicotyledons</taxon>
        <taxon>Gunneridae</taxon>
        <taxon>Pentapetalae</taxon>
        <taxon>rosids</taxon>
        <taxon>malvids</taxon>
        <taxon>Brassicales</taxon>
        <taxon>Brassicaceae</taxon>
        <taxon>Brassiceae</taxon>
        <taxon>Brassica</taxon>
    </lineage>
</organism>
<sequence>MSNLKCFHCAGMVAGIQNNRCLYKPRSEQVESI</sequence>
<proteinExistence type="predicted"/>
<dbReference type="EMBL" id="HG994369">
    <property type="protein sequence ID" value="CAF1933677.1"/>
    <property type="molecule type" value="Genomic_DNA"/>
</dbReference>
<accession>A0A816LRA3</accession>
<dbReference type="Gramene" id="CDX95866">
    <property type="protein sequence ID" value="CDX95866"/>
    <property type="gene ID" value="GSBRNA2T00101827001"/>
</dbReference>
<protein>
    <submittedName>
        <fullName evidence="1">(rape) hypothetical protein</fullName>
    </submittedName>
</protein>
<dbReference type="AlphaFoldDB" id="A0A816LRA3"/>
<gene>
    <name evidence="1" type="ORF">DARMORV10_C05P49130.1</name>
</gene>
<evidence type="ECO:0000313" key="1">
    <source>
        <dbReference type="EMBL" id="CAF1933677.1"/>
    </source>
</evidence>